<keyword evidence="2" id="KW-1185">Reference proteome</keyword>
<name>A0A5B0DXI0_9HYPH</name>
<evidence type="ECO:0000313" key="2">
    <source>
        <dbReference type="Proteomes" id="UP000324738"/>
    </source>
</evidence>
<organism evidence="1 2">
    <name type="scientific">Aureimonas fodinaquatilis</name>
    <dbReference type="NCBI Taxonomy" id="2565783"/>
    <lineage>
        <taxon>Bacteria</taxon>
        <taxon>Pseudomonadati</taxon>
        <taxon>Pseudomonadota</taxon>
        <taxon>Alphaproteobacteria</taxon>
        <taxon>Hyphomicrobiales</taxon>
        <taxon>Aurantimonadaceae</taxon>
        <taxon>Aureimonas</taxon>
    </lineage>
</organism>
<reference evidence="1 2" key="1">
    <citation type="submission" date="2019-08" db="EMBL/GenBank/DDBJ databases">
        <title>Aureimonas fodiniaquatilis sp. nov., isolated from a coal mine wastewater.</title>
        <authorList>
            <person name="Kim W."/>
        </authorList>
    </citation>
    <scope>NUCLEOTIDE SEQUENCE [LARGE SCALE GENOMIC DNA]</scope>
    <source>
        <strain evidence="1 2">CAU 1482</strain>
    </source>
</reference>
<evidence type="ECO:0000313" key="1">
    <source>
        <dbReference type="EMBL" id="KAA0970712.1"/>
    </source>
</evidence>
<sequence length="73" mass="8608">MAQKISPLVDIRQCDDRYSLFWDVYELSDLTFEESERALDEICDATFDPKRWRSCHLKIAFLDKEKALRGHAA</sequence>
<dbReference type="AlphaFoldDB" id="A0A5B0DXI0"/>
<protein>
    <submittedName>
        <fullName evidence="1">Uncharacterized protein</fullName>
    </submittedName>
</protein>
<dbReference type="EMBL" id="VTWH01000002">
    <property type="protein sequence ID" value="KAA0970712.1"/>
    <property type="molecule type" value="Genomic_DNA"/>
</dbReference>
<dbReference type="RefSeq" id="WP_149299940.1">
    <property type="nucleotide sequence ID" value="NZ_VTWH01000002.1"/>
</dbReference>
<proteinExistence type="predicted"/>
<dbReference type="OrthoDB" id="7907392at2"/>
<accession>A0A5B0DXI0</accession>
<gene>
    <name evidence="1" type="ORF">FPY71_09510</name>
</gene>
<comment type="caution">
    <text evidence="1">The sequence shown here is derived from an EMBL/GenBank/DDBJ whole genome shotgun (WGS) entry which is preliminary data.</text>
</comment>
<dbReference type="Proteomes" id="UP000324738">
    <property type="component" value="Unassembled WGS sequence"/>
</dbReference>